<reference evidence="2 3" key="1">
    <citation type="journal article" date="2011" name="J. Bacteriol.">
        <title>Genome sequence of Haloplasma contractile, an unusual contractile bacterium from a deep-sea anoxic brine lake.</title>
        <authorList>
            <person name="Antunes A."/>
            <person name="Alam I."/>
            <person name="El Dorry H."/>
            <person name="Siam R."/>
            <person name="Robertson A."/>
            <person name="Bajic V.B."/>
            <person name="Stingl U."/>
        </authorList>
    </citation>
    <scope>NUCLEOTIDE SEQUENCE [LARGE SCALE GENOMIC DNA]</scope>
    <source>
        <strain evidence="2 3">SSD-17B</strain>
    </source>
</reference>
<name>F7PU58_9MOLU</name>
<organism evidence="2 3">
    <name type="scientific">Haloplasma contractile SSD-17B</name>
    <dbReference type="NCBI Taxonomy" id="1033810"/>
    <lineage>
        <taxon>Bacteria</taxon>
        <taxon>Bacillati</taxon>
        <taxon>Mycoplasmatota</taxon>
        <taxon>Mollicutes</taxon>
        <taxon>Haloplasmatales</taxon>
        <taxon>Haloplasmataceae</taxon>
        <taxon>Haloplasma</taxon>
    </lineage>
</organism>
<dbReference type="AlphaFoldDB" id="F7PU58"/>
<dbReference type="EMBL" id="AFNU02000008">
    <property type="protein sequence ID" value="ERJ11764.1"/>
    <property type="molecule type" value="Genomic_DNA"/>
</dbReference>
<dbReference type="RefSeq" id="WP_008825367.1">
    <property type="nucleotide sequence ID" value="NZ_AFNU02000008.1"/>
</dbReference>
<evidence type="ECO:0000256" key="1">
    <source>
        <dbReference type="SAM" id="Phobius"/>
    </source>
</evidence>
<sequence>MSLRFFISNTLLMAFFIFLIGFGWWCIIDDGKWIMSIPDEQVTTIMGAFSEVIIAAVIMLKVELVLYSKFFISSLLY</sequence>
<evidence type="ECO:0000313" key="3">
    <source>
        <dbReference type="Proteomes" id="UP000005707"/>
    </source>
</evidence>
<evidence type="ECO:0000313" key="2">
    <source>
        <dbReference type="EMBL" id="ERJ11764.1"/>
    </source>
</evidence>
<keyword evidence="1" id="KW-1133">Transmembrane helix</keyword>
<keyword evidence="3" id="KW-1185">Reference proteome</keyword>
<comment type="caution">
    <text evidence="2">The sequence shown here is derived from an EMBL/GenBank/DDBJ whole genome shotgun (WGS) entry which is preliminary data.</text>
</comment>
<gene>
    <name evidence="2" type="ORF">HLPCO_002247</name>
</gene>
<feature type="transmembrane region" description="Helical" evidence="1">
    <location>
        <begin position="6"/>
        <end position="27"/>
    </location>
</feature>
<keyword evidence="1" id="KW-0472">Membrane</keyword>
<accession>F7PU58</accession>
<protein>
    <submittedName>
        <fullName evidence="2">Uncharacterized protein</fullName>
    </submittedName>
</protein>
<reference evidence="2 3" key="2">
    <citation type="journal article" date="2013" name="PLoS ONE">
        <title>INDIGO - INtegrated Data Warehouse of MIcrobial GenOmes with Examples from the Red Sea Extremophiles.</title>
        <authorList>
            <person name="Alam I."/>
            <person name="Antunes A."/>
            <person name="Kamau A.A."/>
            <person name="Ba Alawi W."/>
            <person name="Kalkatawi M."/>
            <person name="Stingl U."/>
            <person name="Bajic V.B."/>
        </authorList>
    </citation>
    <scope>NUCLEOTIDE SEQUENCE [LARGE SCALE GENOMIC DNA]</scope>
    <source>
        <strain evidence="2 3">SSD-17B</strain>
    </source>
</reference>
<keyword evidence="1" id="KW-0812">Transmembrane</keyword>
<dbReference type="Proteomes" id="UP000005707">
    <property type="component" value="Unassembled WGS sequence"/>
</dbReference>
<dbReference type="InParanoid" id="F7PU58"/>
<proteinExistence type="predicted"/>
<feature type="transmembrane region" description="Helical" evidence="1">
    <location>
        <begin position="48"/>
        <end position="67"/>
    </location>
</feature>